<accession>A0A830G947</accession>
<dbReference type="SUPFAM" id="SSF53807">
    <property type="entry name" value="Helical backbone' metal receptor"/>
    <property type="match status" value="1"/>
</dbReference>
<name>A0A830G947_9EURY</name>
<dbReference type="Proteomes" id="UP000608850">
    <property type="component" value="Unassembled WGS sequence"/>
</dbReference>
<dbReference type="EMBL" id="BMOQ01000002">
    <property type="protein sequence ID" value="GGN09377.1"/>
    <property type="molecule type" value="Genomic_DNA"/>
</dbReference>
<gene>
    <name evidence="1" type="ORF">GCM10009021_06150</name>
</gene>
<keyword evidence="2" id="KW-1185">Reference proteome</keyword>
<proteinExistence type="predicted"/>
<dbReference type="Gene3D" id="3.40.50.1980">
    <property type="entry name" value="Nitrogenase molybdenum iron protein domain"/>
    <property type="match status" value="1"/>
</dbReference>
<evidence type="ECO:0000313" key="2">
    <source>
        <dbReference type="Proteomes" id="UP000608850"/>
    </source>
</evidence>
<comment type="caution">
    <text evidence="1">The sequence shown here is derived from an EMBL/GenBank/DDBJ whole genome shotgun (WGS) entry which is preliminary data.</text>
</comment>
<evidence type="ECO:0008006" key="3">
    <source>
        <dbReference type="Google" id="ProtNLM"/>
    </source>
</evidence>
<sequence length="154" mass="17309">MNSDFENGSFWAYPIQAGNNHKQYRDLGIRDAFDGHIDGGYANWDYEQLLSVDPDAIVFQYGLTHVSTAEFEAEIERMRDDPVGGQLRAVQNDRLYRGGGSYQGPIVNLFQTEATARQFYPDAFGEWNGLDTLASDSLTLFDRQRVADIVTEGA</sequence>
<dbReference type="AlphaFoldDB" id="A0A830G947"/>
<organism evidence="1 2">
    <name type="scientific">Halarchaeum nitratireducens</name>
    <dbReference type="NCBI Taxonomy" id="489913"/>
    <lineage>
        <taxon>Archaea</taxon>
        <taxon>Methanobacteriati</taxon>
        <taxon>Methanobacteriota</taxon>
        <taxon>Stenosarchaea group</taxon>
        <taxon>Halobacteria</taxon>
        <taxon>Halobacteriales</taxon>
        <taxon>Halobacteriaceae</taxon>
    </lineage>
</organism>
<reference evidence="1 2" key="1">
    <citation type="journal article" date="2019" name="Int. J. Syst. Evol. Microbiol.">
        <title>The Global Catalogue of Microorganisms (GCM) 10K type strain sequencing project: providing services to taxonomists for standard genome sequencing and annotation.</title>
        <authorList>
            <consortium name="The Broad Institute Genomics Platform"/>
            <consortium name="The Broad Institute Genome Sequencing Center for Infectious Disease"/>
            <person name="Wu L."/>
            <person name="Ma J."/>
        </authorList>
    </citation>
    <scope>NUCLEOTIDE SEQUENCE [LARGE SCALE GENOMIC DNA]</scope>
    <source>
        <strain evidence="1 2">JCM 16331</strain>
    </source>
</reference>
<evidence type="ECO:0000313" key="1">
    <source>
        <dbReference type="EMBL" id="GGN09377.1"/>
    </source>
</evidence>
<protein>
    <recommendedName>
        <fullName evidence="3">Ferrichrome-binding protein</fullName>
    </recommendedName>
</protein>